<name>A0A9X9WX69_9PROT</name>
<dbReference type="RefSeq" id="WP_211862123.1">
    <property type="nucleotide sequence ID" value="NZ_JAAEDM010000025.1"/>
</dbReference>
<protein>
    <submittedName>
        <fullName evidence="2">Uncharacterized protein</fullName>
    </submittedName>
</protein>
<dbReference type="AlphaFoldDB" id="A0A9X9WX69"/>
<organism evidence="2 3">
    <name type="scientific">Neoroseomonas soli</name>
    <dbReference type="NCBI Taxonomy" id="1081025"/>
    <lineage>
        <taxon>Bacteria</taxon>
        <taxon>Pseudomonadati</taxon>
        <taxon>Pseudomonadota</taxon>
        <taxon>Alphaproteobacteria</taxon>
        <taxon>Acetobacterales</taxon>
        <taxon>Acetobacteraceae</taxon>
        <taxon>Neoroseomonas</taxon>
    </lineage>
</organism>
<sequence length="63" mass="6818">MTRSAARDAILVTGGRIGFAVLWFLAGTLFWLAVAPLPLPLTMVAVHAPELPGDDWSWAGTRR</sequence>
<evidence type="ECO:0000256" key="1">
    <source>
        <dbReference type="SAM" id="Phobius"/>
    </source>
</evidence>
<feature type="transmembrane region" description="Helical" evidence="1">
    <location>
        <begin position="9"/>
        <end position="34"/>
    </location>
</feature>
<keyword evidence="1" id="KW-0812">Transmembrane</keyword>
<evidence type="ECO:0000313" key="2">
    <source>
        <dbReference type="EMBL" id="MBR0671748.1"/>
    </source>
</evidence>
<evidence type="ECO:0000313" key="3">
    <source>
        <dbReference type="Proteomes" id="UP001138751"/>
    </source>
</evidence>
<keyword evidence="1" id="KW-1133">Transmembrane helix</keyword>
<reference evidence="2" key="2">
    <citation type="journal article" date="2021" name="Syst. Appl. Microbiol.">
        <title>Roseomonas hellenica sp. nov., isolated from roots of wild-growing Alkanna tinctoria.</title>
        <authorList>
            <person name="Rat A."/>
            <person name="Naranjo H.D."/>
            <person name="Lebbe L."/>
            <person name="Cnockaert M."/>
            <person name="Krigas N."/>
            <person name="Grigoriadou K."/>
            <person name="Maloupa E."/>
            <person name="Willems A."/>
        </authorList>
    </citation>
    <scope>NUCLEOTIDE SEQUENCE</scope>
    <source>
        <strain evidence="2">LMG 31231</strain>
    </source>
</reference>
<proteinExistence type="predicted"/>
<reference evidence="2" key="1">
    <citation type="submission" date="2020-01" db="EMBL/GenBank/DDBJ databases">
        <authorList>
            <person name="Rat A."/>
        </authorList>
    </citation>
    <scope>NUCLEOTIDE SEQUENCE</scope>
    <source>
        <strain evidence="2">LMG 31231</strain>
    </source>
</reference>
<dbReference type="EMBL" id="JAAEDM010000025">
    <property type="protein sequence ID" value="MBR0671748.1"/>
    <property type="molecule type" value="Genomic_DNA"/>
</dbReference>
<comment type="caution">
    <text evidence="2">The sequence shown here is derived from an EMBL/GenBank/DDBJ whole genome shotgun (WGS) entry which is preliminary data.</text>
</comment>
<keyword evidence="1" id="KW-0472">Membrane</keyword>
<accession>A0A9X9WX69</accession>
<gene>
    <name evidence="2" type="ORF">GXW76_11260</name>
</gene>
<dbReference type="Proteomes" id="UP001138751">
    <property type="component" value="Unassembled WGS sequence"/>
</dbReference>
<keyword evidence="3" id="KW-1185">Reference proteome</keyword>